<dbReference type="Proteomes" id="UP000033736">
    <property type="component" value="Unassembled WGS sequence"/>
</dbReference>
<dbReference type="EMBL" id="LAOQ01000005">
    <property type="protein sequence ID" value="KJW04271.1"/>
    <property type="molecule type" value="Genomic_DNA"/>
</dbReference>
<dbReference type="InterPro" id="IPR000760">
    <property type="entry name" value="Inositol_monophosphatase-like"/>
</dbReference>
<evidence type="ECO:0000256" key="3">
    <source>
        <dbReference type="ARBA" id="ARBA00022801"/>
    </source>
</evidence>
<dbReference type="GO" id="GO:0046872">
    <property type="term" value="F:metal ion binding"/>
    <property type="evidence" value="ECO:0007669"/>
    <property type="project" value="UniProtKB-KW"/>
</dbReference>
<keyword evidence="2 5" id="KW-0479">Metal-binding</keyword>
<dbReference type="PRINTS" id="PR00377">
    <property type="entry name" value="IMPHPHTASES"/>
</dbReference>
<protein>
    <submittedName>
        <fullName evidence="6">Inositol monophosphatase family protein</fullName>
    </submittedName>
</protein>
<evidence type="ECO:0000313" key="7">
    <source>
        <dbReference type="Proteomes" id="UP000033736"/>
    </source>
</evidence>
<dbReference type="PANTHER" id="PTHR20854">
    <property type="entry name" value="INOSITOL MONOPHOSPHATASE"/>
    <property type="match status" value="1"/>
</dbReference>
<dbReference type="PATRIC" id="fig|1268837.3.peg.1636"/>
<keyword evidence="3" id="KW-0378">Hydrolase</keyword>
<evidence type="ECO:0000256" key="5">
    <source>
        <dbReference type="PIRSR" id="PIRSR600760-2"/>
    </source>
</evidence>
<dbReference type="RefSeq" id="WP_045805902.1">
    <property type="nucleotide sequence ID" value="NZ_LAOQ01000005.1"/>
</dbReference>
<dbReference type="Pfam" id="PF00459">
    <property type="entry name" value="Inositol_P"/>
    <property type="match status" value="1"/>
</dbReference>
<feature type="binding site" evidence="5">
    <location>
        <position position="93"/>
    </location>
    <ligand>
        <name>Mg(2+)</name>
        <dbReference type="ChEBI" id="CHEBI:18420"/>
        <label>2</label>
    </ligand>
</feature>
<evidence type="ECO:0000256" key="2">
    <source>
        <dbReference type="ARBA" id="ARBA00022723"/>
    </source>
</evidence>
<dbReference type="PROSITE" id="PS00629">
    <property type="entry name" value="IMP_1"/>
    <property type="match status" value="1"/>
</dbReference>
<comment type="caution">
    <text evidence="6">The sequence shown here is derived from an EMBL/GenBank/DDBJ whole genome shotgun (WGS) entry which is preliminary data.</text>
</comment>
<dbReference type="GO" id="GO:0007165">
    <property type="term" value="P:signal transduction"/>
    <property type="evidence" value="ECO:0007669"/>
    <property type="project" value="TreeGrafter"/>
</dbReference>
<dbReference type="AlphaFoldDB" id="A0A0F3RE46"/>
<gene>
    <name evidence="6" type="ORF">RAT170B_1415</name>
</gene>
<name>A0A0F3RE46_9RICK</name>
<evidence type="ECO:0000313" key="6">
    <source>
        <dbReference type="EMBL" id="KJW04271.1"/>
    </source>
</evidence>
<dbReference type="SUPFAM" id="SSF56655">
    <property type="entry name" value="Carbohydrate phosphatase"/>
    <property type="match status" value="1"/>
</dbReference>
<feature type="binding site" evidence="5">
    <location>
        <position position="223"/>
    </location>
    <ligand>
        <name>Mg(2+)</name>
        <dbReference type="ChEBI" id="CHEBI:18420"/>
        <label>1</label>
        <note>catalytic</note>
    </ligand>
</feature>
<dbReference type="Gene3D" id="3.40.190.80">
    <property type="match status" value="1"/>
</dbReference>
<feature type="binding site" evidence="5">
    <location>
        <position position="74"/>
    </location>
    <ligand>
        <name>Mg(2+)</name>
        <dbReference type="ChEBI" id="CHEBI:18420"/>
        <label>1</label>
        <note>catalytic</note>
    </ligand>
</feature>
<dbReference type="GO" id="GO:0008934">
    <property type="term" value="F:inositol monophosphate 1-phosphatase activity"/>
    <property type="evidence" value="ECO:0007669"/>
    <property type="project" value="TreeGrafter"/>
</dbReference>
<dbReference type="Gene3D" id="3.30.540.10">
    <property type="entry name" value="Fructose-1,6-Bisphosphatase, subunit A, domain 1"/>
    <property type="match status" value="1"/>
</dbReference>
<keyword evidence="7" id="KW-1185">Reference proteome</keyword>
<proteinExistence type="inferred from homology"/>
<dbReference type="InterPro" id="IPR020583">
    <property type="entry name" value="Inositol_monoP_metal-BS"/>
</dbReference>
<comment type="cofactor">
    <cofactor evidence="5">
        <name>Mg(2+)</name>
        <dbReference type="ChEBI" id="CHEBI:18420"/>
    </cofactor>
</comment>
<evidence type="ECO:0000256" key="1">
    <source>
        <dbReference type="ARBA" id="ARBA00009759"/>
    </source>
</evidence>
<reference evidence="6 7" key="1">
    <citation type="submission" date="2015-01" db="EMBL/GenBank/DDBJ databases">
        <title>Genome Sequencing of Rickettsiales /home/snadendla/prok_pipe/test/illegal_ec_num.txt.</title>
        <authorList>
            <person name="Daugherty S.C."/>
            <person name="Su Q."/>
            <person name="Abolude K."/>
            <person name="Beier-Sexton M."/>
            <person name="Carlyon J.A."/>
            <person name="Carter R."/>
            <person name="Day N.P."/>
            <person name="Dumler S.J."/>
            <person name="Dyachenko V."/>
            <person name="Godinez A."/>
            <person name="Kurtti T.J."/>
            <person name="Lichay M."/>
            <person name="Mullins K.E."/>
            <person name="Ott S."/>
            <person name="Pappas-Brown V."/>
            <person name="Paris D.H."/>
            <person name="Patel P."/>
            <person name="Richards A.L."/>
            <person name="Sadzewicz L."/>
            <person name="Sears K."/>
            <person name="Seidman D."/>
            <person name="Sengamalay N."/>
            <person name="Stenos J."/>
            <person name="Tallon L.J."/>
            <person name="Vincent G."/>
            <person name="Fraser C.M."/>
            <person name="Munderloh U."/>
            <person name="Dunning-Hotopp J.C."/>
        </authorList>
    </citation>
    <scope>NUCLEOTIDE SEQUENCE [LARGE SCALE GENOMIC DNA]</scope>
    <source>
        <strain evidence="6 7">T170-B</strain>
    </source>
</reference>
<comment type="similarity">
    <text evidence="1">Belongs to the inositol monophosphatase superfamily.</text>
</comment>
<evidence type="ECO:0000256" key="4">
    <source>
        <dbReference type="ARBA" id="ARBA00022842"/>
    </source>
</evidence>
<dbReference type="GO" id="GO:0006020">
    <property type="term" value="P:inositol metabolic process"/>
    <property type="evidence" value="ECO:0007669"/>
    <property type="project" value="TreeGrafter"/>
</dbReference>
<sequence length="273" mass="30961">MINFAKNNDELDRFNLVQKLVSIASDIAMYNFENRKVVQVKKDLSLVTKIDKTIERALVNLISNVFPHDGILGEEITHKSSKSGYLWTIDPIDGTIAYVHDLPLFSTLIGLVFNGRIVLGVASFPALSKVFFAVANHGSYCVTDSLTIKTHVKLFSTRQPKLGELVFCHSGENYFQKESDKYLFNKIKSFSKYVRSWGDAYGHIMVAKSSSDIMVDTVLKVWDIVPLKIILEESGNVFFTKPQLNLENRFQNYLAISCASKKFIIRLVSEFKE</sequence>
<feature type="binding site" evidence="5">
    <location>
        <position position="90"/>
    </location>
    <ligand>
        <name>Mg(2+)</name>
        <dbReference type="ChEBI" id="CHEBI:18420"/>
        <label>2</label>
    </ligand>
</feature>
<dbReference type="PANTHER" id="PTHR20854:SF4">
    <property type="entry name" value="INOSITOL-1-MONOPHOSPHATASE-RELATED"/>
    <property type="match status" value="1"/>
</dbReference>
<organism evidence="6 7">
    <name type="scientific">Rickettsia argasii T170-B</name>
    <dbReference type="NCBI Taxonomy" id="1268837"/>
    <lineage>
        <taxon>Bacteria</taxon>
        <taxon>Pseudomonadati</taxon>
        <taxon>Pseudomonadota</taxon>
        <taxon>Alphaproteobacteria</taxon>
        <taxon>Rickettsiales</taxon>
        <taxon>Rickettsiaceae</taxon>
        <taxon>Rickettsieae</taxon>
        <taxon>Rickettsia</taxon>
        <taxon>spotted fever group</taxon>
    </lineage>
</organism>
<feature type="binding site" evidence="5">
    <location>
        <position position="92"/>
    </location>
    <ligand>
        <name>Mg(2+)</name>
        <dbReference type="ChEBI" id="CHEBI:18420"/>
        <label>1</label>
        <note>catalytic</note>
    </ligand>
</feature>
<accession>A0A0F3RE46</accession>
<keyword evidence="4 5" id="KW-0460">Magnesium</keyword>